<feature type="signal peptide" evidence="7">
    <location>
        <begin position="1"/>
        <end position="15"/>
    </location>
</feature>
<evidence type="ECO:0000256" key="5">
    <source>
        <dbReference type="ARBA" id="ARBA00023136"/>
    </source>
</evidence>
<evidence type="ECO:0000256" key="4">
    <source>
        <dbReference type="ARBA" id="ARBA00022989"/>
    </source>
</evidence>
<dbReference type="Proteomes" id="UP001642484">
    <property type="component" value="Unassembled WGS sequence"/>
</dbReference>
<dbReference type="PANTHER" id="PTHR10926">
    <property type="entry name" value="CELL CYCLE CONTROL PROTEIN 50"/>
    <property type="match status" value="1"/>
</dbReference>
<comment type="similarity">
    <text evidence="2 6">Belongs to the CDC50/LEM3 family.</text>
</comment>
<comment type="subcellular location">
    <subcellularLocation>
        <location evidence="1">Membrane</location>
        <topology evidence="1">Multi-pass membrane protein</topology>
    </subcellularLocation>
</comment>
<evidence type="ECO:0000256" key="3">
    <source>
        <dbReference type="ARBA" id="ARBA00022692"/>
    </source>
</evidence>
<evidence type="ECO:0000313" key="9">
    <source>
        <dbReference type="Proteomes" id="UP001642484"/>
    </source>
</evidence>
<evidence type="ECO:0000256" key="2">
    <source>
        <dbReference type="ARBA" id="ARBA00009457"/>
    </source>
</evidence>
<keyword evidence="9" id="KW-1185">Reference proteome</keyword>
<comment type="caution">
    <text evidence="8">The sequence shown here is derived from an EMBL/GenBank/DDBJ whole genome shotgun (WGS) entry which is preliminary data.</text>
</comment>
<keyword evidence="7" id="KW-0732">Signal</keyword>
<evidence type="ECO:0000256" key="6">
    <source>
        <dbReference type="PIRNR" id="PIRNR015840"/>
    </source>
</evidence>
<protein>
    <submittedName>
        <fullName evidence="8">Uncharacterized protein</fullName>
    </submittedName>
</protein>
<sequence>MLFALSMLLSQLGQQAVEVSIHYSLERHSSVPFAEAGRKVLPAPCQAEVCTLELLVPEDMPAPIHVMYHLDPFYQNYPNYIQSGSRKGAWPQLTGKILSGDELRKHCPVTATRESAHGSFFPCGLQAGSFFNDTFKLRRAKDLKELFINESSVAREDDLKRMRNPPGYPNGEDMEWLFMRYPEVISLAEGVKNQRFAEWMRPSALPSVLKRIGQLDEPLSKGETILVEIGLRFPASTIDVEKELVLLSPSPIGGSSHALSRFLLYASASCWVLALIVLLCEKCCKRPLGHPRFERMRIAQDSESSESDGAV</sequence>
<organism evidence="8 9">
    <name type="scientific">Durusdinium trenchii</name>
    <dbReference type="NCBI Taxonomy" id="1381693"/>
    <lineage>
        <taxon>Eukaryota</taxon>
        <taxon>Sar</taxon>
        <taxon>Alveolata</taxon>
        <taxon>Dinophyceae</taxon>
        <taxon>Suessiales</taxon>
        <taxon>Symbiodiniaceae</taxon>
        <taxon>Durusdinium</taxon>
    </lineage>
</organism>
<dbReference type="EMBL" id="CAXAMN010021818">
    <property type="protein sequence ID" value="CAK9063794.1"/>
    <property type="molecule type" value="Genomic_DNA"/>
</dbReference>
<reference evidence="8 9" key="1">
    <citation type="submission" date="2024-02" db="EMBL/GenBank/DDBJ databases">
        <authorList>
            <person name="Chen Y."/>
            <person name="Shah S."/>
            <person name="Dougan E. K."/>
            <person name="Thang M."/>
            <person name="Chan C."/>
        </authorList>
    </citation>
    <scope>NUCLEOTIDE SEQUENCE [LARGE SCALE GENOMIC DNA]</scope>
</reference>
<feature type="chain" id="PRO_5046218292" evidence="7">
    <location>
        <begin position="16"/>
        <end position="311"/>
    </location>
</feature>
<keyword evidence="4" id="KW-1133">Transmembrane helix</keyword>
<dbReference type="PANTHER" id="PTHR10926:SF0">
    <property type="entry name" value="CDC50, ISOFORM A"/>
    <property type="match status" value="1"/>
</dbReference>
<keyword evidence="5 6" id="KW-0472">Membrane</keyword>
<gene>
    <name evidence="8" type="ORF">CCMP2556_LOCUS31327</name>
</gene>
<keyword evidence="3" id="KW-0812">Transmembrane</keyword>
<accession>A0ABP0NJP6</accession>
<dbReference type="InterPro" id="IPR005045">
    <property type="entry name" value="CDC50/LEM3_fam"/>
</dbReference>
<evidence type="ECO:0000313" key="8">
    <source>
        <dbReference type="EMBL" id="CAK9063794.1"/>
    </source>
</evidence>
<evidence type="ECO:0000256" key="1">
    <source>
        <dbReference type="ARBA" id="ARBA00004141"/>
    </source>
</evidence>
<name>A0ABP0NJP6_9DINO</name>
<proteinExistence type="inferred from homology"/>
<evidence type="ECO:0000256" key="7">
    <source>
        <dbReference type="SAM" id="SignalP"/>
    </source>
</evidence>
<dbReference type="Pfam" id="PF03381">
    <property type="entry name" value="CDC50"/>
    <property type="match status" value="1"/>
</dbReference>
<dbReference type="PIRSF" id="PIRSF015840">
    <property type="entry name" value="DUF284_TM_euk"/>
    <property type="match status" value="1"/>
</dbReference>